<evidence type="ECO:0000313" key="2">
    <source>
        <dbReference type="EMBL" id="EJQ74782.1"/>
    </source>
</evidence>
<keyword evidence="1" id="KW-0812">Transmembrane</keyword>
<reference evidence="2 3" key="1">
    <citation type="submission" date="2012-04" db="EMBL/GenBank/DDBJ databases">
        <title>The Genome Sequence of Bacillus cereus HuA4-10.</title>
        <authorList>
            <consortium name="The Broad Institute Genome Sequencing Platform"/>
            <consortium name="The Broad Institute Genome Sequencing Center for Infectious Disease"/>
            <person name="Feldgarden M."/>
            <person name="Van der Auwera G.A."/>
            <person name="Mahillon J."/>
            <person name="Duprez V."/>
            <person name="Timmery S."/>
            <person name="Mattelet C."/>
            <person name="Dierick K."/>
            <person name="Sun M."/>
            <person name="Yu Z."/>
            <person name="Zhu L."/>
            <person name="Hu X."/>
            <person name="Shank E.B."/>
            <person name="Swiecicka I."/>
            <person name="Hansen B.M."/>
            <person name="Andrup L."/>
            <person name="Young S.K."/>
            <person name="Zeng Q."/>
            <person name="Gargeya S."/>
            <person name="Fitzgerald M."/>
            <person name="Haas B."/>
            <person name="Abouelleil A."/>
            <person name="Alvarado L."/>
            <person name="Arachchi H.M."/>
            <person name="Berlin A."/>
            <person name="Chapman S.B."/>
            <person name="Goldberg J."/>
            <person name="Griggs A."/>
            <person name="Gujja S."/>
            <person name="Hansen M."/>
            <person name="Howarth C."/>
            <person name="Imamovic A."/>
            <person name="Larimer J."/>
            <person name="McCowen C."/>
            <person name="Montmayeur A."/>
            <person name="Murphy C."/>
            <person name="Neiman D."/>
            <person name="Pearson M."/>
            <person name="Priest M."/>
            <person name="Roberts A."/>
            <person name="Saif S."/>
            <person name="Shea T."/>
            <person name="Sisk P."/>
            <person name="Sykes S."/>
            <person name="Wortman J."/>
            <person name="Nusbaum C."/>
            <person name="Birren B."/>
        </authorList>
    </citation>
    <scope>NUCLEOTIDE SEQUENCE [LARGE SCALE GENOMIC DNA]</scope>
    <source>
        <strain evidence="2 3">HuA4-10</strain>
    </source>
</reference>
<feature type="transmembrane region" description="Helical" evidence="1">
    <location>
        <begin position="47"/>
        <end position="66"/>
    </location>
</feature>
<dbReference type="HOGENOM" id="CLU_130344_0_0_9"/>
<gene>
    <name evidence="2" type="ORF">IGC_04789</name>
</gene>
<name>J8D5J2_BACCE</name>
<proteinExistence type="predicted"/>
<dbReference type="Proteomes" id="UP000006977">
    <property type="component" value="Unassembled WGS sequence"/>
</dbReference>
<evidence type="ECO:0000313" key="3">
    <source>
        <dbReference type="Proteomes" id="UP000006977"/>
    </source>
</evidence>
<comment type="caution">
    <text evidence="2">The sequence shown here is derived from an EMBL/GenBank/DDBJ whole genome shotgun (WGS) entry which is preliminary data.</text>
</comment>
<feature type="transmembrane region" description="Helical" evidence="1">
    <location>
        <begin position="7"/>
        <end position="27"/>
    </location>
</feature>
<sequence>MKYLKPFFFVTDIGFIIYWLVTIFHLIPESWAFKDYDNPIIVAWNWSFFPLDILISITGLTSIYLYNKKRSSWSSLALISLILTFCSGLQAIAFWAYNNDFDITWWVFNGYLLIYPLFFIKTVIAPKDDDNFVYSSRSRKI</sequence>
<dbReference type="InterPro" id="IPR020348">
    <property type="entry name" value="Uncharacterised_YvaD"/>
</dbReference>
<accession>J8D5J2</accession>
<organism evidence="2 3">
    <name type="scientific">Bacillus cereus HuA4-10</name>
    <dbReference type="NCBI Taxonomy" id="1053206"/>
    <lineage>
        <taxon>Bacteria</taxon>
        <taxon>Bacillati</taxon>
        <taxon>Bacillota</taxon>
        <taxon>Bacilli</taxon>
        <taxon>Bacillales</taxon>
        <taxon>Bacillaceae</taxon>
        <taxon>Bacillus</taxon>
        <taxon>Bacillus cereus group</taxon>
    </lineage>
</organism>
<dbReference type="PATRIC" id="fig|1053206.3.peg.4894"/>
<dbReference type="Pfam" id="PF17314">
    <property type="entry name" value="DUF5360"/>
    <property type="match status" value="1"/>
</dbReference>
<dbReference type="EMBL" id="AHEA01000037">
    <property type="protein sequence ID" value="EJQ74782.1"/>
    <property type="molecule type" value="Genomic_DNA"/>
</dbReference>
<dbReference type="AlphaFoldDB" id="J8D5J2"/>
<evidence type="ECO:0000256" key="1">
    <source>
        <dbReference type="SAM" id="Phobius"/>
    </source>
</evidence>
<keyword evidence="1" id="KW-1133">Transmembrane helix</keyword>
<protein>
    <recommendedName>
        <fullName evidence="4">YvaD family protein</fullName>
    </recommendedName>
</protein>
<dbReference type="RefSeq" id="WP_002150674.1">
    <property type="nucleotide sequence ID" value="NZ_JH792149.1"/>
</dbReference>
<keyword evidence="1" id="KW-0472">Membrane</keyword>
<evidence type="ECO:0008006" key="4">
    <source>
        <dbReference type="Google" id="ProtNLM"/>
    </source>
</evidence>
<feature type="transmembrane region" description="Helical" evidence="1">
    <location>
        <begin position="78"/>
        <end position="97"/>
    </location>
</feature>
<feature type="transmembrane region" description="Helical" evidence="1">
    <location>
        <begin position="103"/>
        <end position="120"/>
    </location>
</feature>